<accession>A0A521DDJ4</accession>
<evidence type="ECO:0000313" key="2">
    <source>
        <dbReference type="Proteomes" id="UP000315971"/>
    </source>
</evidence>
<gene>
    <name evidence="1" type="ORF">SAMN06265350_106222</name>
</gene>
<dbReference type="EMBL" id="FXSZ01000006">
    <property type="protein sequence ID" value="SMO69797.1"/>
    <property type="molecule type" value="Genomic_DNA"/>
</dbReference>
<dbReference type="OrthoDB" id="9805698at2"/>
<dbReference type="SUPFAM" id="SSF52540">
    <property type="entry name" value="P-loop containing nucleoside triphosphate hydrolases"/>
    <property type="match status" value="1"/>
</dbReference>
<keyword evidence="2" id="KW-1185">Reference proteome</keyword>
<dbReference type="Proteomes" id="UP000315971">
    <property type="component" value="Unassembled WGS sequence"/>
</dbReference>
<dbReference type="PANTHER" id="PTHR43883">
    <property type="entry name" value="SLR0207 PROTEIN"/>
    <property type="match status" value="1"/>
</dbReference>
<dbReference type="PANTHER" id="PTHR43883:SF1">
    <property type="entry name" value="GLUCONOKINASE"/>
    <property type="match status" value="1"/>
</dbReference>
<proteinExistence type="predicted"/>
<dbReference type="Gene3D" id="3.40.50.300">
    <property type="entry name" value="P-loop containing nucleotide triphosphate hydrolases"/>
    <property type="match status" value="1"/>
</dbReference>
<name>A0A521DDJ4_9SPHI</name>
<sequence>MIVIVFGLPGSGKSYFASRLAEMINADYINSDRLRMEMHAIRTYSEEEKLSVYEKMLEKVTLSKNDKGIVVLDGTFYKKKIRKIFIDGLRTLDAVFFIEVKAEESVIRERLKNRRPYSEADFDIYQKIKTLWEPMVNDHLVLESTNDNIEDMLLMAVNHLNKYGETRNK</sequence>
<dbReference type="RefSeq" id="WP_142604175.1">
    <property type="nucleotide sequence ID" value="NZ_FXSZ01000006.1"/>
</dbReference>
<evidence type="ECO:0008006" key="3">
    <source>
        <dbReference type="Google" id="ProtNLM"/>
    </source>
</evidence>
<dbReference type="AlphaFoldDB" id="A0A521DDJ4"/>
<dbReference type="InterPro" id="IPR027417">
    <property type="entry name" value="P-loop_NTPase"/>
</dbReference>
<dbReference type="Pfam" id="PF13671">
    <property type="entry name" value="AAA_33"/>
    <property type="match status" value="1"/>
</dbReference>
<protein>
    <recommendedName>
        <fullName evidence="3">Shikimate kinase</fullName>
    </recommendedName>
</protein>
<reference evidence="1 2" key="1">
    <citation type="submission" date="2017-05" db="EMBL/GenBank/DDBJ databases">
        <authorList>
            <person name="Varghese N."/>
            <person name="Submissions S."/>
        </authorList>
    </citation>
    <scope>NUCLEOTIDE SEQUENCE [LARGE SCALE GENOMIC DNA]</scope>
    <source>
        <strain evidence="1 2">DSM 21342</strain>
    </source>
</reference>
<dbReference type="InterPro" id="IPR052732">
    <property type="entry name" value="Cell-binding_unc_protein"/>
</dbReference>
<evidence type="ECO:0000313" key="1">
    <source>
        <dbReference type="EMBL" id="SMO69797.1"/>
    </source>
</evidence>
<organism evidence="1 2">
    <name type="scientific">Solitalea koreensis</name>
    <dbReference type="NCBI Taxonomy" id="543615"/>
    <lineage>
        <taxon>Bacteria</taxon>
        <taxon>Pseudomonadati</taxon>
        <taxon>Bacteroidota</taxon>
        <taxon>Sphingobacteriia</taxon>
        <taxon>Sphingobacteriales</taxon>
        <taxon>Sphingobacteriaceae</taxon>
        <taxon>Solitalea</taxon>
    </lineage>
</organism>